<keyword evidence="7" id="KW-1278">Translocase</keyword>
<protein>
    <submittedName>
        <fullName evidence="11">ATP-binding cassette domain-containing protein</fullName>
    </submittedName>
</protein>
<feature type="compositionally biased region" description="Low complexity" evidence="9">
    <location>
        <begin position="67"/>
        <end position="82"/>
    </location>
</feature>
<proteinExistence type="inferred from homology"/>
<evidence type="ECO:0000256" key="9">
    <source>
        <dbReference type="SAM" id="MobiDB-lite"/>
    </source>
</evidence>
<evidence type="ECO:0000256" key="8">
    <source>
        <dbReference type="ARBA" id="ARBA00023136"/>
    </source>
</evidence>
<dbReference type="PROSITE" id="PS00211">
    <property type="entry name" value="ABC_TRANSPORTER_1"/>
    <property type="match status" value="1"/>
</dbReference>
<comment type="subcellular location">
    <subcellularLocation>
        <location evidence="1">Cell membrane</location>
        <topology evidence="1">Peripheral membrane protein</topology>
    </subcellularLocation>
</comment>
<keyword evidence="6 11" id="KW-0067">ATP-binding</keyword>
<dbReference type="PROSITE" id="PS50893">
    <property type="entry name" value="ABC_TRANSPORTER_2"/>
    <property type="match status" value="1"/>
</dbReference>
<reference evidence="11 12" key="1">
    <citation type="submission" date="2020-01" db="EMBL/GenBank/DDBJ databases">
        <title>Paenibacillus soybeanensis sp. nov. isolated from the nodules of soybean (Glycine max(L.) Merr).</title>
        <authorList>
            <person name="Wang H."/>
        </authorList>
    </citation>
    <scope>NUCLEOTIDE SEQUENCE [LARGE SCALE GENOMIC DNA]</scope>
    <source>
        <strain evidence="11 12">T1</strain>
    </source>
</reference>
<dbReference type="InterPro" id="IPR015856">
    <property type="entry name" value="ABC_transpr_CbiO/EcfA_su"/>
</dbReference>
<dbReference type="CDD" id="cd03225">
    <property type="entry name" value="ABC_cobalt_CbiO_domain1"/>
    <property type="match status" value="1"/>
</dbReference>
<dbReference type="InterPro" id="IPR027417">
    <property type="entry name" value="P-loop_NTPase"/>
</dbReference>
<dbReference type="InterPro" id="IPR017871">
    <property type="entry name" value="ABC_transporter-like_CS"/>
</dbReference>
<dbReference type="SUPFAM" id="SSF52540">
    <property type="entry name" value="P-loop containing nucleoside triphosphate hydrolases"/>
    <property type="match status" value="1"/>
</dbReference>
<dbReference type="PANTHER" id="PTHR43553">
    <property type="entry name" value="HEAVY METAL TRANSPORTER"/>
    <property type="match status" value="1"/>
</dbReference>
<dbReference type="InterPro" id="IPR003439">
    <property type="entry name" value="ABC_transporter-like_ATP-bd"/>
</dbReference>
<keyword evidence="3" id="KW-0813">Transport</keyword>
<feature type="domain" description="ABC transporter" evidence="10">
    <location>
        <begin position="180"/>
        <end position="415"/>
    </location>
</feature>
<organism evidence="11 12">
    <name type="scientific">Paenibacillus glycinis</name>
    <dbReference type="NCBI Taxonomy" id="2697035"/>
    <lineage>
        <taxon>Bacteria</taxon>
        <taxon>Bacillati</taxon>
        <taxon>Bacillota</taxon>
        <taxon>Bacilli</taxon>
        <taxon>Bacillales</taxon>
        <taxon>Paenibacillaceae</taxon>
        <taxon>Paenibacillus</taxon>
    </lineage>
</organism>
<keyword evidence="5" id="KW-0547">Nucleotide-binding</keyword>
<keyword evidence="4" id="KW-1003">Cell membrane</keyword>
<dbReference type="EMBL" id="JAAAMV010000003">
    <property type="protein sequence ID" value="NBD23682.1"/>
    <property type="molecule type" value="Genomic_DNA"/>
</dbReference>
<keyword evidence="12" id="KW-1185">Reference proteome</keyword>
<evidence type="ECO:0000256" key="3">
    <source>
        <dbReference type="ARBA" id="ARBA00022448"/>
    </source>
</evidence>
<gene>
    <name evidence="11" type="ORF">GT019_07340</name>
</gene>
<keyword evidence="8" id="KW-0472">Membrane</keyword>
<sequence length="438" mass="46435">MPSPMRIYAGVEAGADPAAPSPLTVKEGRQWLDRRMNGVAGGANAAIGRKRELIGESAAAQGKKPESMPSEAPPAAAEGSQSVSADGAEILPSEVPPSAAVAESRPASANDLAFADDNRMPAGAMSGNLPGSAPAADVPQSGAYPANPAINEATAREARKSAWRLLLDKPVAAPAAAPAVSFKDVWFKYDKNGPDAIKDLSFEVKKGEFYCLVGGNGTGKSTTLSLMSGLLRPYRGKVRIDGRNPAALGADELFANLLAVLPQNPQTLFVKKTVELDLHEIFDGARLTKEQKREKVEAAIRFAELEPLLGMHPYDLSGGEQQRAALAKVLLLEPSILLLDEPTKGLDGFFKAKLGEFLQKLNAGGVTIVMVSHDIEFCARYGETCAMFFDGGVIASKAAKPFFAGNGFYTTAANRMARHRWPDAVTAEDVIARCDDSR</sequence>
<evidence type="ECO:0000256" key="1">
    <source>
        <dbReference type="ARBA" id="ARBA00004202"/>
    </source>
</evidence>
<dbReference type="InterPro" id="IPR003593">
    <property type="entry name" value="AAA+_ATPase"/>
</dbReference>
<feature type="region of interest" description="Disordered" evidence="9">
    <location>
        <begin position="56"/>
        <end position="84"/>
    </location>
</feature>
<dbReference type="SMART" id="SM00382">
    <property type="entry name" value="AAA"/>
    <property type="match status" value="1"/>
</dbReference>
<evidence type="ECO:0000259" key="10">
    <source>
        <dbReference type="PROSITE" id="PS50893"/>
    </source>
</evidence>
<dbReference type="Pfam" id="PF00005">
    <property type="entry name" value="ABC_tran"/>
    <property type="match status" value="1"/>
</dbReference>
<evidence type="ECO:0000256" key="6">
    <source>
        <dbReference type="ARBA" id="ARBA00022840"/>
    </source>
</evidence>
<comment type="similarity">
    <text evidence="2">Belongs to the ABC transporter superfamily.</text>
</comment>
<evidence type="ECO:0000256" key="4">
    <source>
        <dbReference type="ARBA" id="ARBA00022475"/>
    </source>
</evidence>
<evidence type="ECO:0000313" key="12">
    <source>
        <dbReference type="Proteomes" id="UP000665561"/>
    </source>
</evidence>
<dbReference type="Gene3D" id="3.40.50.300">
    <property type="entry name" value="P-loop containing nucleotide triphosphate hydrolases"/>
    <property type="match status" value="1"/>
</dbReference>
<name>A0ABW9XMQ7_9BACL</name>
<evidence type="ECO:0000256" key="5">
    <source>
        <dbReference type="ARBA" id="ARBA00022741"/>
    </source>
</evidence>
<dbReference type="GO" id="GO:0005524">
    <property type="term" value="F:ATP binding"/>
    <property type="evidence" value="ECO:0007669"/>
    <property type="project" value="UniProtKB-KW"/>
</dbReference>
<evidence type="ECO:0000256" key="7">
    <source>
        <dbReference type="ARBA" id="ARBA00022967"/>
    </source>
</evidence>
<feature type="region of interest" description="Disordered" evidence="9">
    <location>
        <begin position="1"/>
        <end position="22"/>
    </location>
</feature>
<dbReference type="Proteomes" id="UP000665561">
    <property type="component" value="Unassembled WGS sequence"/>
</dbReference>
<evidence type="ECO:0000313" key="11">
    <source>
        <dbReference type="EMBL" id="NBD23682.1"/>
    </source>
</evidence>
<evidence type="ECO:0000256" key="2">
    <source>
        <dbReference type="ARBA" id="ARBA00005417"/>
    </source>
</evidence>
<dbReference type="InterPro" id="IPR050095">
    <property type="entry name" value="ECF_ABC_transporter_ATP-bd"/>
</dbReference>
<comment type="caution">
    <text evidence="11">The sequence shown here is derived from an EMBL/GenBank/DDBJ whole genome shotgun (WGS) entry which is preliminary data.</text>
</comment>
<accession>A0ABW9XMQ7</accession>